<feature type="compositionally biased region" description="Polar residues" evidence="1">
    <location>
        <begin position="228"/>
        <end position="243"/>
    </location>
</feature>
<feature type="compositionally biased region" description="Polar residues" evidence="1">
    <location>
        <begin position="270"/>
        <end position="279"/>
    </location>
</feature>
<accession>A0A1R1PHD9</accession>
<organism evidence="2 3">
    <name type="scientific">Zancudomyces culisetae</name>
    <name type="common">Gut fungus</name>
    <name type="synonym">Smittium culisetae</name>
    <dbReference type="NCBI Taxonomy" id="1213189"/>
    <lineage>
        <taxon>Eukaryota</taxon>
        <taxon>Fungi</taxon>
        <taxon>Fungi incertae sedis</taxon>
        <taxon>Zoopagomycota</taxon>
        <taxon>Kickxellomycotina</taxon>
        <taxon>Harpellomycetes</taxon>
        <taxon>Harpellales</taxon>
        <taxon>Legeriomycetaceae</taxon>
        <taxon>Zancudomyces</taxon>
    </lineage>
</organism>
<evidence type="ECO:0000256" key="1">
    <source>
        <dbReference type="SAM" id="MobiDB-lite"/>
    </source>
</evidence>
<name>A0A1R1PHD9_ZANCU</name>
<evidence type="ECO:0000313" key="3">
    <source>
        <dbReference type="Proteomes" id="UP000188320"/>
    </source>
</evidence>
<sequence>MSNNVSILPNHNPKWEFTLFNRLQNLKLQLARNKENSIPSVDQAADLAATSMETDSNEYVVQRLAPMFLKVYPELEEFMTGLYNDFFRSILSDIKRKEFIDSCPRNEAIVYNPPILTDTGLNQSANKVDSTLYDLQYKLSEITRPFDYFIHQIIQSRGVVDQQVAIYFANVMRQLVSDIASHITQLRVDYMSRALGIQGDTPKILDMNRTCYLNQARWTAFSKRTGRRNQFSDNRSQPNSNPGSRMPVSQGYDKPSTSQNNQSQHQTYQAGSGPSSRSFGQRGRGPRRHRGISNPVSQPATKHGSATVETTTGQQRKPENYRGEDHGALSQKAIYGEGKDTSLESFIGPITKPMDLYQGTEARLQVSEDEDDTVDSLSRLFAHLGRVEEPVQEIKVLTNSKSVPGPSGYDYKHQRDGLECLKNQVPRPKEGGREVSQQGYGLAQKSSIVHWSSSVTLSSSASWSSNAQAPPGTQ</sequence>
<gene>
    <name evidence="2" type="ORF">AX774_g6150</name>
</gene>
<proteinExistence type="predicted"/>
<comment type="caution">
    <text evidence="2">The sequence shown here is derived from an EMBL/GenBank/DDBJ whole genome shotgun (WGS) entry which is preliminary data.</text>
</comment>
<dbReference type="AlphaFoldDB" id="A0A1R1PHD9"/>
<dbReference type="Proteomes" id="UP000188320">
    <property type="component" value="Unassembled WGS sequence"/>
</dbReference>
<feature type="region of interest" description="Disordered" evidence="1">
    <location>
        <begin position="223"/>
        <end position="330"/>
    </location>
</feature>
<feature type="compositionally biased region" description="Basic and acidic residues" evidence="1">
    <location>
        <begin position="316"/>
        <end position="327"/>
    </location>
</feature>
<reference evidence="3" key="1">
    <citation type="submission" date="2017-01" db="EMBL/GenBank/DDBJ databases">
        <authorList>
            <person name="Wang Y."/>
            <person name="White M."/>
            <person name="Kvist S."/>
            <person name="Moncalvo J.-M."/>
        </authorList>
    </citation>
    <scope>NUCLEOTIDE SEQUENCE [LARGE SCALE GENOMIC DNA]</scope>
    <source>
        <strain evidence="3">COL-18-3</strain>
    </source>
</reference>
<evidence type="ECO:0000313" key="2">
    <source>
        <dbReference type="EMBL" id="OMH80415.1"/>
    </source>
</evidence>
<dbReference type="EMBL" id="LSSK01001197">
    <property type="protein sequence ID" value="OMH80415.1"/>
    <property type="molecule type" value="Genomic_DNA"/>
</dbReference>
<feature type="non-terminal residue" evidence="2">
    <location>
        <position position="474"/>
    </location>
</feature>
<keyword evidence="3" id="KW-1185">Reference proteome</keyword>
<feature type="compositionally biased region" description="Low complexity" evidence="1">
    <location>
        <begin position="256"/>
        <end position="269"/>
    </location>
</feature>
<protein>
    <submittedName>
        <fullName evidence="2">Uncharacterized protein</fullName>
    </submittedName>
</protein>
<dbReference type="OrthoDB" id="5545891at2759"/>